<protein>
    <submittedName>
        <fullName evidence="2">PilZ domain-containing protein</fullName>
    </submittedName>
</protein>
<dbReference type="Proteomes" id="UP000005744">
    <property type="component" value="Unassembled WGS sequence"/>
</dbReference>
<dbReference type="HOGENOM" id="CLU_141633_1_0_6"/>
<organism evidence="2 3">
    <name type="scientific">Beggiatoa alba B18LD</name>
    <dbReference type="NCBI Taxonomy" id="395493"/>
    <lineage>
        <taxon>Bacteria</taxon>
        <taxon>Pseudomonadati</taxon>
        <taxon>Pseudomonadota</taxon>
        <taxon>Gammaproteobacteria</taxon>
        <taxon>Thiotrichales</taxon>
        <taxon>Thiotrichaceae</taxon>
        <taxon>Beggiatoa</taxon>
    </lineage>
</organism>
<sequence length="115" mass="13487">MQGRRESRNELMSYLDVIDPISTQIIGYLGDISTEGMMMLTENPFNMHSLCELTLRMPQQAGFTKQWITVKVEVRWIHENTFNPQLRRVGFQFIHVNPEDIPFLKQLVDFLAQNT</sequence>
<dbReference type="Gene3D" id="2.40.10.220">
    <property type="entry name" value="predicted glycosyltransferase like domains"/>
    <property type="match status" value="1"/>
</dbReference>
<evidence type="ECO:0000259" key="1">
    <source>
        <dbReference type="Pfam" id="PF07238"/>
    </source>
</evidence>
<dbReference type="SUPFAM" id="SSF141371">
    <property type="entry name" value="PilZ domain-like"/>
    <property type="match status" value="1"/>
</dbReference>
<dbReference type="InterPro" id="IPR009875">
    <property type="entry name" value="PilZ_domain"/>
</dbReference>
<dbReference type="eggNOG" id="ENOG5032VZC">
    <property type="taxonomic scope" value="Bacteria"/>
</dbReference>
<evidence type="ECO:0000313" key="3">
    <source>
        <dbReference type="Proteomes" id="UP000005744"/>
    </source>
</evidence>
<proteinExistence type="predicted"/>
<gene>
    <name evidence="2" type="ORF">BegalDRAFT_0401</name>
</gene>
<name>I3CCH8_9GAMM</name>
<dbReference type="GO" id="GO:0035438">
    <property type="term" value="F:cyclic-di-GMP binding"/>
    <property type="evidence" value="ECO:0007669"/>
    <property type="project" value="InterPro"/>
</dbReference>
<keyword evidence="3" id="KW-1185">Reference proteome</keyword>
<accession>I3CCH8</accession>
<feature type="domain" description="PilZ" evidence="1">
    <location>
        <begin position="4"/>
        <end position="112"/>
    </location>
</feature>
<reference evidence="2 3" key="1">
    <citation type="submission" date="2011-11" db="EMBL/GenBank/DDBJ databases">
        <title>Improved High-Quality Draft sequence of Beggiatoa alba B18lD.</title>
        <authorList>
            <consortium name="US DOE Joint Genome Institute"/>
            <person name="Lucas S."/>
            <person name="Han J."/>
            <person name="Lapidus A."/>
            <person name="Cheng J.-F."/>
            <person name="Goodwin L."/>
            <person name="Pitluck S."/>
            <person name="Peters L."/>
            <person name="Mikhailova N."/>
            <person name="Held B."/>
            <person name="Detter J.C."/>
            <person name="Han C."/>
            <person name="Tapia R."/>
            <person name="Land M."/>
            <person name="Hauser L."/>
            <person name="Kyrpides N."/>
            <person name="Ivanova N."/>
            <person name="Pagani I."/>
            <person name="Samuel K."/>
            <person name="Teske A."/>
            <person name="Mueller J."/>
            <person name="Woyke T."/>
        </authorList>
    </citation>
    <scope>NUCLEOTIDE SEQUENCE [LARGE SCALE GENOMIC DNA]</scope>
    <source>
        <strain evidence="2 3">B18LD</strain>
    </source>
</reference>
<dbReference type="STRING" id="395493.BegalDRAFT_0401"/>
<dbReference type="EMBL" id="JH600070">
    <property type="protein sequence ID" value="EIJ41321.1"/>
    <property type="molecule type" value="Genomic_DNA"/>
</dbReference>
<dbReference type="AlphaFoldDB" id="I3CCH8"/>
<evidence type="ECO:0000313" key="2">
    <source>
        <dbReference type="EMBL" id="EIJ41321.1"/>
    </source>
</evidence>
<dbReference type="Pfam" id="PF07238">
    <property type="entry name" value="PilZ"/>
    <property type="match status" value="1"/>
</dbReference>
<dbReference type="OrthoDB" id="5625505at2"/>
<dbReference type="RefSeq" id="WP_002683145.1">
    <property type="nucleotide sequence ID" value="NZ_JH600070.1"/>
</dbReference>